<protein>
    <submittedName>
        <fullName evidence="1">Uncharacterized protein</fullName>
    </submittedName>
</protein>
<name>A0A061E300_THECC</name>
<evidence type="ECO:0000313" key="1">
    <source>
        <dbReference type="EMBL" id="EOX98681.1"/>
    </source>
</evidence>
<sequence length="133" mass="14712">MLSQIGELNFYRQGIRATNNKNALQTETNGKTFQTHHSCKAEEAICTNCISNTTTVLAMLAFLSSSKSTITISNLCPLLLSDKRFSVTHGPMPNINQIFVTLLNGQEMLSLSLSHGYHTFAPVKEKVINCYTL</sequence>
<accession>A0A061E300</accession>
<dbReference type="Proteomes" id="UP000026915">
    <property type="component" value="Chromosome 2"/>
</dbReference>
<dbReference type="HOGENOM" id="CLU_1910432_0_0_1"/>
<evidence type="ECO:0000313" key="2">
    <source>
        <dbReference type="Proteomes" id="UP000026915"/>
    </source>
</evidence>
<reference evidence="1 2" key="1">
    <citation type="journal article" date="2013" name="Genome Biol.">
        <title>The genome sequence of the most widely cultivated cacao type and its use to identify candidate genes regulating pod color.</title>
        <authorList>
            <person name="Motamayor J.C."/>
            <person name="Mockaitis K."/>
            <person name="Schmutz J."/>
            <person name="Haiminen N."/>
            <person name="Iii D.L."/>
            <person name="Cornejo O."/>
            <person name="Findley S.D."/>
            <person name="Zheng P."/>
            <person name="Utro F."/>
            <person name="Royaert S."/>
            <person name="Saski C."/>
            <person name="Jenkins J."/>
            <person name="Podicheti R."/>
            <person name="Zhao M."/>
            <person name="Scheffler B.E."/>
            <person name="Stack J.C."/>
            <person name="Feltus F.A."/>
            <person name="Mustiga G.M."/>
            <person name="Amores F."/>
            <person name="Phillips W."/>
            <person name="Marelli J.P."/>
            <person name="May G.D."/>
            <person name="Shapiro H."/>
            <person name="Ma J."/>
            <person name="Bustamante C.D."/>
            <person name="Schnell R.J."/>
            <person name="Main D."/>
            <person name="Gilbert D."/>
            <person name="Parida L."/>
            <person name="Kuhn D.N."/>
        </authorList>
    </citation>
    <scope>NUCLEOTIDE SEQUENCE [LARGE SCALE GENOMIC DNA]</scope>
    <source>
        <strain evidence="2">cv. Matina 1-6</strain>
    </source>
</reference>
<dbReference type="EMBL" id="CM001880">
    <property type="protein sequence ID" value="EOX98681.1"/>
    <property type="molecule type" value="Genomic_DNA"/>
</dbReference>
<organism evidence="1 2">
    <name type="scientific">Theobroma cacao</name>
    <name type="common">Cacao</name>
    <name type="synonym">Cocoa</name>
    <dbReference type="NCBI Taxonomy" id="3641"/>
    <lineage>
        <taxon>Eukaryota</taxon>
        <taxon>Viridiplantae</taxon>
        <taxon>Streptophyta</taxon>
        <taxon>Embryophyta</taxon>
        <taxon>Tracheophyta</taxon>
        <taxon>Spermatophyta</taxon>
        <taxon>Magnoliopsida</taxon>
        <taxon>eudicotyledons</taxon>
        <taxon>Gunneridae</taxon>
        <taxon>Pentapetalae</taxon>
        <taxon>rosids</taxon>
        <taxon>malvids</taxon>
        <taxon>Malvales</taxon>
        <taxon>Malvaceae</taxon>
        <taxon>Byttnerioideae</taxon>
        <taxon>Theobroma</taxon>
    </lineage>
</organism>
<proteinExistence type="predicted"/>
<dbReference type="AlphaFoldDB" id="A0A061E300"/>
<gene>
    <name evidence="1" type="ORF">TCM_007382</name>
</gene>
<dbReference type="Gramene" id="EOX98681">
    <property type="protein sequence ID" value="EOX98681"/>
    <property type="gene ID" value="TCM_007382"/>
</dbReference>
<dbReference type="InParanoid" id="A0A061E300"/>
<keyword evidence="2" id="KW-1185">Reference proteome</keyword>